<comment type="caution">
    <text evidence="1">The sequence shown here is derived from an EMBL/GenBank/DDBJ whole genome shotgun (WGS) entry which is preliminary data.</text>
</comment>
<organism evidence="1 2">
    <name type="scientific">Rhodopirellula sallentina SM41</name>
    <dbReference type="NCBI Taxonomy" id="1263870"/>
    <lineage>
        <taxon>Bacteria</taxon>
        <taxon>Pseudomonadati</taxon>
        <taxon>Planctomycetota</taxon>
        <taxon>Planctomycetia</taxon>
        <taxon>Pirellulales</taxon>
        <taxon>Pirellulaceae</taxon>
        <taxon>Rhodopirellula</taxon>
    </lineage>
</organism>
<evidence type="ECO:0000313" key="1">
    <source>
        <dbReference type="EMBL" id="EMI52539.1"/>
    </source>
</evidence>
<evidence type="ECO:0000313" key="2">
    <source>
        <dbReference type="Proteomes" id="UP000011885"/>
    </source>
</evidence>
<dbReference type="Proteomes" id="UP000011885">
    <property type="component" value="Unassembled WGS sequence"/>
</dbReference>
<protein>
    <submittedName>
        <fullName evidence="1">Uncharacterized protein</fullName>
    </submittedName>
</protein>
<dbReference type="EMBL" id="ANOH01000423">
    <property type="protein sequence ID" value="EMI52539.1"/>
    <property type="molecule type" value="Genomic_DNA"/>
</dbReference>
<dbReference type="PATRIC" id="fig|1263870.3.peg.6380"/>
<keyword evidence="2" id="KW-1185">Reference proteome</keyword>
<proteinExistence type="predicted"/>
<gene>
    <name evidence="1" type="ORF">RSSM_06024</name>
</gene>
<reference evidence="1 2" key="1">
    <citation type="journal article" date="2013" name="Mar. Genomics">
        <title>Expression of sulfatases in Rhodopirellula baltica and the diversity of sulfatases in the genus Rhodopirellula.</title>
        <authorList>
            <person name="Wegner C.E."/>
            <person name="Richter-Heitmann T."/>
            <person name="Klindworth A."/>
            <person name="Klockow C."/>
            <person name="Richter M."/>
            <person name="Achstetter T."/>
            <person name="Glockner F.O."/>
            <person name="Harder J."/>
        </authorList>
    </citation>
    <scope>NUCLEOTIDE SEQUENCE [LARGE SCALE GENOMIC DNA]</scope>
    <source>
        <strain evidence="1 2">SM41</strain>
    </source>
</reference>
<sequence>MGVHRLDLNFHCEPFLLWSRLQQSVSLTWRGKNQRDVNSSLTSKMSVGP</sequence>
<dbReference type="AlphaFoldDB" id="M5TU01"/>
<accession>M5TU01</accession>
<name>M5TU01_9BACT</name>